<keyword evidence="4" id="KW-1185">Reference proteome</keyword>
<organism evidence="3 4">
    <name type="scientific">Emticicia agri</name>
    <dbReference type="NCBI Taxonomy" id="2492393"/>
    <lineage>
        <taxon>Bacteria</taxon>
        <taxon>Pseudomonadati</taxon>
        <taxon>Bacteroidota</taxon>
        <taxon>Cytophagia</taxon>
        <taxon>Cytophagales</taxon>
        <taxon>Leadbetterellaceae</taxon>
        <taxon>Emticicia</taxon>
    </lineage>
</organism>
<reference evidence="3 4" key="1">
    <citation type="submission" date="2019-02" db="EMBL/GenBank/DDBJ databases">
        <title>Bacterial novel species Emticicia sp. 17J42-9 isolated from soil.</title>
        <authorList>
            <person name="Jung H.-Y."/>
        </authorList>
    </citation>
    <scope>NUCLEOTIDE SEQUENCE [LARGE SCALE GENOMIC DNA]</scope>
    <source>
        <strain evidence="3 4">17J42-9</strain>
    </source>
</reference>
<evidence type="ECO:0000256" key="1">
    <source>
        <dbReference type="SAM" id="SignalP"/>
    </source>
</evidence>
<feature type="signal peptide" evidence="1">
    <location>
        <begin position="1"/>
        <end position="20"/>
    </location>
</feature>
<sequence>MKKQVLLISLIMSTASLTFAQSATINPDNITVSNPSPDPHSYAIRGVVSSPTNGLKSAAIRGENLGTDFGGFGIWGAHSGGGTGIYGQSVKGIGVVGESGTLYGVKAFSESGIGLYANSGSGHAGYFLSMSGNTKEVIYVQNLGLGGGMEINTILPYNTKDALKVIAQGTGAGINVTGFNSDGDGAGLVVGKKIPYQMAFTTDPKVDLDVRHPMGDTEGMSGLRILNTGPNLSNWTMYAANGTGDLLFYCKGVLRGSIDAATGAYTAISDKRLKTNIKDYNSILADVMKMEVKSYQRLNSAKTEIGLMAQDALKYFPEIVYDNTNDKGEQFYTMDYSRIGVIAIKAIQEQQKEIDLLKNEIAELKKLIKK</sequence>
<evidence type="ECO:0000259" key="2">
    <source>
        <dbReference type="PROSITE" id="PS51688"/>
    </source>
</evidence>
<feature type="domain" description="Peptidase S74" evidence="2">
    <location>
        <begin position="269"/>
        <end position="361"/>
    </location>
</feature>
<accession>A0A4V1ZCK5</accession>
<dbReference type="OrthoDB" id="922681at2"/>
<dbReference type="EMBL" id="SEWF01000062">
    <property type="protein sequence ID" value="RYU92980.1"/>
    <property type="molecule type" value="Genomic_DNA"/>
</dbReference>
<dbReference type="AlphaFoldDB" id="A0A4V1ZCK5"/>
<keyword evidence="1" id="KW-0732">Signal</keyword>
<evidence type="ECO:0000313" key="4">
    <source>
        <dbReference type="Proteomes" id="UP000293162"/>
    </source>
</evidence>
<dbReference type="PROSITE" id="PS51688">
    <property type="entry name" value="ICA"/>
    <property type="match status" value="1"/>
</dbReference>
<evidence type="ECO:0000313" key="3">
    <source>
        <dbReference type="EMBL" id="RYU92980.1"/>
    </source>
</evidence>
<comment type="caution">
    <text evidence="3">The sequence shown here is derived from an EMBL/GenBank/DDBJ whole genome shotgun (WGS) entry which is preliminary data.</text>
</comment>
<dbReference type="Proteomes" id="UP000293162">
    <property type="component" value="Unassembled WGS sequence"/>
</dbReference>
<name>A0A4V1ZCK5_9BACT</name>
<gene>
    <name evidence="3" type="ORF">EWM59_24390</name>
</gene>
<protein>
    <submittedName>
        <fullName evidence="3">Tail fiber domain-containing protein</fullName>
    </submittedName>
</protein>
<dbReference type="InterPro" id="IPR030392">
    <property type="entry name" value="S74_ICA"/>
</dbReference>
<dbReference type="RefSeq" id="WP_130023861.1">
    <property type="nucleotide sequence ID" value="NZ_SEWF01000062.1"/>
</dbReference>
<proteinExistence type="predicted"/>
<dbReference type="Pfam" id="PF13884">
    <property type="entry name" value="Peptidase_S74"/>
    <property type="match status" value="1"/>
</dbReference>
<feature type="chain" id="PRO_5020624885" evidence="1">
    <location>
        <begin position="21"/>
        <end position="370"/>
    </location>
</feature>